<dbReference type="InterPro" id="IPR019775">
    <property type="entry name" value="WD40_repeat_CS"/>
</dbReference>
<dbReference type="SUPFAM" id="SSF50978">
    <property type="entry name" value="WD40 repeat-like"/>
    <property type="match status" value="1"/>
</dbReference>
<keyword evidence="1 3" id="KW-0853">WD repeat</keyword>
<dbReference type="SMART" id="SM00320">
    <property type="entry name" value="WD40"/>
    <property type="match status" value="6"/>
</dbReference>
<dbReference type="AlphaFoldDB" id="A0A6P7U806"/>
<dbReference type="PROSITE" id="PS50294">
    <property type="entry name" value="WD_REPEATS_REGION"/>
    <property type="match status" value="1"/>
</dbReference>
<organism evidence="5 6">
    <name type="scientific">Octopus sinensis</name>
    <name type="common">East Asian common octopus</name>
    <dbReference type="NCBI Taxonomy" id="2607531"/>
    <lineage>
        <taxon>Eukaryota</taxon>
        <taxon>Metazoa</taxon>
        <taxon>Spiralia</taxon>
        <taxon>Lophotrochozoa</taxon>
        <taxon>Mollusca</taxon>
        <taxon>Cephalopoda</taxon>
        <taxon>Coleoidea</taxon>
        <taxon>Octopodiformes</taxon>
        <taxon>Octopoda</taxon>
        <taxon>Incirrata</taxon>
        <taxon>Octopodidae</taxon>
        <taxon>Octopus</taxon>
    </lineage>
</organism>
<dbReference type="PROSITE" id="PS00678">
    <property type="entry name" value="WD_REPEATS_1"/>
    <property type="match status" value="1"/>
</dbReference>
<protein>
    <submittedName>
        <fullName evidence="6">WD repeat-containing protein 18-like</fullName>
    </submittedName>
</protein>
<evidence type="ECO:0000313" key="5">
    <source>
        <dbReference type="Proteomes" id="UP000515154"/>
    </source>
</evidence>
<keyword evidence="2" id="KW-0677">Repeat</keyword>
<keyword evidence="4" id="KW-0175">Coiled coil</keyword>
<feature type="repeat" description="WD" evidence="3">
    <location>
        <begin position="278"/>
        <end position="319"/>
    </location>
</feature>
<dbReference type="GO" id="GO:0006261">
    <property type="term" value="P:DNA-templated DNA replication"/>
    <property type="evidence" value="ECO:0007669"/>
    <property type="project" value="TreeGrafter"/>
</dbReference>
<proteinExistence type="predicted"/>
<feature type="coiled-coil region" evidence="4">
    <location>
        <begin position="408"/>
        <end position="435"/>
    </location>
</feature>
<dbReference type="GO" id="GO:0005656">
    <property type="term" value="C:nuclear pre-replicative complex"/>
    <property type="evidence" value="ECO:0007669"/>
    <property type="project" value="TreeGrafter"/>
</dbReference>
<dbReference type="InterPro" id="IPR015943">
    <property type="entry name" value="WD40/YVTN_repeat-like_dom_sf"/>
</dbReference>
<accession>A0A6P7U806</accession>
<evidence type="ECO:0000256" key="3">
    <source>
        <dbReference type="PROSITE-ProRule" id="PRU00221"/>
    </source>
</evidence>
<reference evidence="6" key="1">
    <citation type="submission" date="2025-08" db="UniProtKB">
        <authorList>
            <consortium name="RefSeq"/>
        </authorList>
    </citation>
    <scope>IDENTIFICATION</scope>
</reference>
<dbReference type="RefSeq" id="XP_029658485.1">
    <property type="nucleotide sequence ID" value="XM_029802625.2"/>
</dbReference>
<dbReference type="Proteomes" id="UP000515154">
    <property type="component" value="Linkage group LG2"/>
</dbReference>
<evidence type="ECO:0000313" key="6">
    <source>
        <dbReference type="RefSeq" id="XP_029658485.1"/>
    </source>
</evidence>
<evidence type="ECO:0000256" key="2">
    <source>
        <dbReference type="ARBA" id="ARBA00022737"/>
    </source>
</evidence>
<name>A0A6P7U806_9MOLL</name>
<sequence length="449" mass="49516">MSVLRCSEVIISSDLGSKSSECKQKGSICVLDINTCTALACFRDDLGPIANGLCLIKKNYLLSASENVLCVWNITNSSSPAIKMEVPKNISSLAVSPDGLYCVAGIQEKLYVWCVLTGQLLSVIQKHFQNIVCIKFADNLTFLTGGEDNQIIAWSLVDIFNAMDNKNNKNSTPEPLFIWHDHTLPITDLYVGAGGIRARIVSSSLDRTCKFWDLATGRLLCSFMFSESLLSVTMNMAENRLYAGGSSGKIYVVDLSQGSANTTDDTMSGGSDKTKFYFLGHSKHVNCLSVSMDGSLLASGSDDCTVKVWDTTNGRCLKTLMHKSAVTNAFIAPVYRSVFETKSKETFPIHKFQTEMLNKKEKISSVLFQNFLQETNVCGQSYPFQSDVFATILAGELDSHIIPSDSVAEDEEQSARERTETIAKLRKEIDLIKTENEKLFTFSVSQVLK</sequence>
<dbReference type="PROSITE" id="PS50082">
    <property type="entry name" value="WD_REPEATS_2"/>
    <property type="match status" value="1"/>
</dbReference>
<dbReference type="InterPro" id="IPR036322">
    <property type="entry name" value="WD40_repeat_dom_sf"/>
</dbReference>
<dbReference type="PRINTS" id="PR00320">
    <property type="entry name" value="GPROTEINBRPT"/>
</dbReference>
<dbReference type="GO" id="GO:0120330">
    <property type="term" value="C:rixosome complex"/>
    <property type="evidence" value="ECO:0007669"/>
    <property type="project" value="TreeGrafter"/>
</dbReference>
<evidence type="ECO:0000256" key="1">
    <source>
        <dbReference type="ARBA" id="ARBA00022574"/>
    </source>
</evidence>
<dbReference type="GO" id="GO:0006364">
    <property type="term" value="P:rRNA processing"/>
    <property type="evidence" value="ECO:0007669"/>
    <property type="project" value="TreeGrafter"/>
</dbReference>
<dbReference type="Gene3D" id="2.130.10.10">
    <property type="entry name" value="YVTN repeat-like/Quinoprotein amine dehydrogenase"/>
    <property type="match status" value="2"/>
</dbReference>
<dbReference type="Pfam" id="PF00400">
    <property type="entry name" value="WD40"/>
    <property type="match status" value="3"/>
</dbReference>
<gene>
    <name evidence="6" type="primary">LOC115232630</name>
</gene>
<dbReference type="PANTHER" id="PTHR18763:SF0">
    <property type="entry name" value="WD REPEAT-CONTAINING PROTEIN 18"/>
    <property type="match status" value="1"/>
</dbReference>
<evidence type="ECO:0000256" key="4">
    <source>
        <dbReference type="SAM" id="Coils"/>
    </source>
</evidence>
<dbReference type="InterPro" id="IPR001680">
    <property type="entry name" value="WD40_rpt"/>
</dbReference>
<keyword evidence="5" id="KW-1185">Reference proteome</keyword>
<dbReference type="InterPro" id="IPR020472">
    <property type="entry name" value="WD40_PAC1"/>
</dbReference>
<dbReference type="PANTHER" id="PTHR18763">
    <property type="entry name" value="WD-REPEAT PROTEIN 18"/>
    <property type="match status" value="1"/>
</dbReference>
<dbReference type="KEGG" id="osn:115232630"/>
<dbReference type="InterPro" id="IPR045227">
    <property type="entry name" value="WDR18/Ipi3/RID3"/>
</dbReference>